<dbReference type="SUPFAM" id="SSF55073">
    <property type="entry name" value="Nucleotide cyclase"/>
    <property type="match status" value="1"/>
</dbReference>
<organism evidence="5 6">
    <name type="scientific">Jeongeupia naejangsanensis</name>
    <dbReference type="NCBI Taxonomy" id="613195"/>
    <lineage>
        <taxon>Bacteria</taxon>
        <taxon>Pseudomonadati</taxon>
        <taxon>Pseudomonadota</taxon>
        <taxon>Betaproteobacteria</taxon>
        <taxon>Neisseriales</taxon>
        <taxon>Chitinibacteraceae</taxon>
        <taxon>Jeongeupia</taxon>
    </lineage>
</organism>
<evidence type="ECO:0000313" key="5">
    <source>
        <dbReference type="EMBL" id="MBM3117032.1"/>
    </source>
</evidence>
<dbReference type="PROSITE" id="PS50887">
    <property type="entry name" value="GGDEF"/>
    <property type="match status" value="1"/>
</dbReference>
<proteinExistence type="predicted"/>
<dbReference type="EC" id="2.7.7.65" evidence="1"/>
<dbReference type="EMBL" id="JAESND010000008">
    <property type="protein sequence ID" value="MBM3117032.1"/>
    <property type="molecule type" value="Genomic_DNA"/>
</dbReference>
<dbReference type="PANTHER" id="PTHR45138">
    <property type="entry name" value="REGULATORY COMPONENTS OF SENSORY TRANSDUCTION SYSTEM"/>
    <property type="match status" value="1"/>
</dbReference>
<dbReference type="Proteomes" id="UP000809431">
    <property type="component" value="Unassembled WGS sequence"/>
</dbReference>
<dbReference type="NCBIfam" id="TIGR00254">
    <property type="entry name" value="GGDEF"/>
    <property type="match status" value="1"/>
</dbReference>
<dbReference type="Gene3D" id="3.30.70.270">
    <property type="match status" value="1"/>
</dbReference>
<evidence type="ECO:0000313" key="6">
    <source>
        <dbReference type="Proteomes" id="UP000809431"/>
    </source>
</evidence>
<dbReference type="SMART" id="SM00267">
    <property type="entry name" value="GGDEF"/>
    <property type="match status" value="1"/>
</dbReference>
<evidence type="ECO:0000256" key="1">
    <source>
        <dbReference type="ARBA" id="ARBA00012528"/>
    </source>
</evidence>
<reference evidence="5 6" key="1">
    <citation type="submission" date="2021-01" db="EMBL/GenBank/DDBJ databases">
        <title>Draft Genome Sequence and Polyhydroxyalkanoate Biosynthetic Potential of Jeongeupia naejangsanensis Type Strain DSM 24253.</title>
        <authorList>
            <person name="Turrini P."/>
            <person name="Artuso I."/>
            <person name="Lugli G.A."/>
            <person name="Frangipani E."/>
            <person name="Ventura M."/>
            <person name="Visca P."/>
        </authorList>
    </citation>
    <scope>NUCLEOTIDE SEQUENCE [LARGE SCALE GENOMIC DNA]</scope>
    <source>
        <strain evidence="5 6">DSM 24253</strain>
    </source>
</reference>
<keyword evidence="3" id="KW-0175">Coiled coil</keyword>
<dbReference type="CDD" id="cd01949">
    <property type="entry name" value="GGDEF"/>
    <property type="match status" value="1"/>
</dbReference>
<comment type="caution">
    <text evidence="5">The sequence shown here is derived from an EMBL/GenBank/DDBJ whole genome shotgun (WGS) entry which is preliminary data.</text>
</comment>
<keyword evidence="6" id="KW-1185">Reference proteome</keyword>
<comment type="catalytic activity">
    <reaction evidence="2">
        <text>2 GTP = 3',3'-c-di-GMP + 2 diphosphate</text>
        <dbReference type="Rhea" id="RHEA:24898"/>
        <dbReference type="ChEBI" id="CHEBI:33019"/>
        <dbReference type="ChEBI" id="CHEBI:37565"/>
        <dbReference type="ChEBI" id="CHEBI:58805"/>
        <dbReference type="EC" id="2.7.7.65"/>
    </reaction>
</comment>
<dbReference type="PANTHER" id="PTHR45138:SF9">
    <property type="entry name" value="DIGUANYLATE CYCLASE DGCM-RELATED"/>
    <property type="match status" value="1"/>
</dbReference>
<dbReference type="Pfam" id="PF00990">
    <property type="entry name" value="GGDEF"/>
    <property type="match status" value="1"/>
</dbReference>
<dbReference type="InterPro" id="IPR000160">
    <property type="entry name" value="GGDEF_dom"/>
</dbReference>
<dbReference type="InterPro" id="IPR029787">
    <property type="entry name" value="Nucleotide_cyclase"/>
</dbReference>
<feature type="coiled-coil region" evidence="3">
    <location>
        <begin position="29"/>
        <end position="56"/>
    </location>
</feature>
<sequence>MYGTLCAASAAPRTLTSGTDRIIGLFARLIAEHVEREQLLQQLQQANRELSQQALTDPLTGLPNRRALLQELGRLFSLSGRSAHQVLIALIDLDGFKTVNDTHGHEAGDRLLQAVAQQLSTTLRAGDFLARIGGDEFVAVGMGPADDTPPAQAAHSFQQRLFTQTVTAFAVGDARLDYGGASVGVVSVDPMQTDIQSALQQADAAMYAVKTHRRTAH</sequence>
<gene>
    <name evidence="5" type="ORF">JMJ54_14445</name>
</gene>
<accession>A0ABS2BN26</accession>
<protein>
    <recommendedName>
        <fullName evidence="1">diguanylate cyclase</fullName>
        <ecNumber evidence="1">2.7.7.65</ecNumber>
    </recommendedName>
</protein>
<evidence type="ECO:0000256" key="3">
    <source>
        <dbReference type="SAM" id="Coils"/>
    </source>
</evidence>
<evidence type="ECO:0000256" key="2">
    <source>
        <dbReference type="ARBA" id="ARBA00034247"/>
    </source>
</evidence>
<feature type="domain" description="GGDEF" evidence="4">
    <location>
        <begin position="84"/>
        <end position="217"/>
    </location>
</feature>
<evidence type="ECO:0000259" key="4">
    <source>
        <dbReference type="PROSITE" id="PS50887"/>
    </source>
</evidence>
<dbReference type="InterPro" id="IPR043128">
    <property type="entry name" value="Rev_trsase/Diguanyl_cyclase"/>
</dbReference>
<dbReference type="InterPro" id="IPR050469">
    <property type="entry name" value="Diguanylate_Cyclase"/>
</dbReference>
<name>A0ABS2BN26_9NEIS</name>